<dbReference type="EMBL" id="JBHTAR010000011">
    <property type="protein sequence ID" value="MFC7199172.1"/>
    <property type="molecule type" value="Genomic_DNA"/>
</dbReference>
<comment type="similarity">
    <text evidence="1">Belongs to the BolA/IbaG family.</text>
</comment>
<reference evidence="2 3" key="1">
    <citation type="journal article" date="2019" name="Int. J. Syst. Evol. Microbiol.">
        <title>The Global Catalogue of Microorganisms (GCM) 10K type strain sequencing project: providing services to taxonomists for standard genome sequencing and annotation.</title>
        <authorList>
            <consortium name="The Broad Institute Genomics Platform"/>
            <consortium name="The Broad Institute Genome Sequencing Center for Infectious Disease"/>
            <person name="Wu L."/>
            <person name="Ma J."/>
        </authorList>
    </citation>
    <scope>NUCLEOTIDE SEQUENCE [LARGE SCALE GENOMIC DNA]</scope>
    <source>
        <strain evidence="2 3">XZGYJ-43</strain>
    </source>
</reference>
<dbReference type="InterPro" id="IPR036065">
    <property type="entry name" value="BolA-like_sf"/>
</dbReference>
<dbReference type="AlphaFoldDB" id="A0ABD5Z1U6"/>
<dbReference type="PANTHER" id="PTHR46229:SF2">
    <property type="entry name" value="BOLA-LIKE PROTEIN 1"/>
    <property type="match status" value="1"/>
</dbReference>
<proteinExistence type="inferred from homology"/>
<dbReference type="PIRSF" id="PIRSF003113">
    <property type="entry name" value="BolA"/>
    <property type="match status" value="1"/>
</dbReference>
<gene>
    <name evidence="2" type="ORF">ACFQJ9_07035</name>
</gene>
<name>A0ABD5Z1U6_9EURY</name>
<dbReference type="Gene3D" id="3.30.300.90">
    <property type="entry name" value="BolA-like"/>
    <property type="match status" value="1"/>
</dbReference>
<sequence length="86" mass="9608">MSLSLDDIEELIESNIEDAEAEVTRARGKHDDDHLAATVVSPAFEGESLVNQHQLVYDALGDHMTTDIHALELSTYTPEEYEEHAQ</sequence>
<dbReference type="InterPro" id="IPR002634">
    <property type="entry name" value="BolA"/>
</dbReference>
<protein>
    <submittedName>
        <fullName evidence="2">BolA family protein</fullName>
    </submittedName>
</protein>
<organism evidence="2 3">
    <name type="scientific">Halospeciosus flavus</name>
    <dbReference type="NCBI Taxonomy" id="3032283"/>
    <lineage>
        <taxon>Archaea</taxon>
        <taxon>Methanobacteriati</taxon>
        <taxon>Methanobacteriota</taxon>
        <taxon>Stenosarchaea group</taxon>
        <taxon>Halobacteria</taxon>
        <taxon>Halobacteriales</taxon>
        <taxon>Halobacteriaceae</taxon>
        <taxon>Halospeciosus</taxon>
    </lineage>
</organism>
<evidence type="ECO:0000313" key="3">
    <source>
        <dbReference type="Proteomes" id="UP001596447"/>
    </source>
</evidence>
<dbReference type="Pfam" id="PF01722">
    <property type="entry name" value="BolA"/>
    <property type="match status" value="1"/>
</dbReference>
<evidence type="ECO:0000313" key="2">
    <source>
        <dbReference type="EMBL" id="MFC7199172.1"/>
    </source>
</evidence>
<dbReference type="PANTHER" id="PTHR46229">
    <property type="entry name" value="BOLA TRANSCRIPTION REGULATOR"/>
    <property type="match status" value="1"/>
</dbReference>
<dbReference type="Proteomes" id="UP001596447">
    <property type="component" value="Unassembled WGS sequence"/>
</dbReference>
<dbReference type="RefSeq" id="WP_382216750.1">
    <property type="nucleotide sequence ID" value="NZ_CP122312.1"/>
</dbReference>
<comment type="caution">
    <text evidence="2">The sequence shown here is derived from an EMBL/GenBank/DDBJ whole genome shotgun (WGS) entry which is preliminary data.</text>
</comment>
<evidence type="ECO:0000256" key="1">
    <source>
        <dbReference type="ARBA" id="ARBA00005578"/>
    </source>
</evidence>
<dbReference type="SUPFAM" id="SSF82657">
    <property type="entry name" value="BolA-like"/>
    <property type="match status" value="1"/>
</dbReference>
<dbReference type="InterPro" id="IPR050961">
    <property type="entry name" value="BolA/IbaG_stress_morph_reg"/>
</dbReference>
<keyword evidence="3" id="KW-1185">Reference proteome</keyword>
<accession>A0ABD5Z1U6</accession>